<feature type="chain" id="PRO_5012440009" description="Secreted protein" evidence="1">
    <location>
        <begin position="26"/>
        <end position="96"/>
    </location>
</feature>
<evidence type="ECO:0000313" key="3">
    <source>
        <dbReference type="Proteomes" id="UP000193061"/>
    </source>
</evidence>
<feature type="signal peptide" evidence="1">
    <location>
        <begin position="1"/>
        <end position="25"/>
    </location>
</feature>
<keyword evidence="3" id="KW-1185">Reference proteome</keyword>
<proteinExistence type="predicted"/>
<reference evidence="2 3" key="1">
    <citation type="submission" date="2017-03" db="EMBL/GenBank/DDBJ databases">
        <authorList>
            <person name="Afonso C.L."/>
            <person name="Miller P.J."/>
            <person name="Scott M.A."/>
            <person name="Spackman E."/>
            <person name="Goraichik I."/>
            <person name="Dimitrov K.M."/>
            <person name="Suarez D.L."/>
            <person name="Swayne D.E."/>
        </authorList>
    </citation>
    <scope>NUCLEOTIDE SEQUENCE [LARGE SCALE GENOMIC DNA]</scope>
    <source>
        <strain evidence="2 3">CECT 7450</strain>
    </source>
</reference>
<sequence length="96" mass="10995">MTNLKILALAASFACSASFISTAYADTVGCYNCKSYNSYDSAHWDRVIGELEGWMSSHGKYHPYYYTMKKHLVNAKYKKKYRNKNYHGCKDDVSPS</sequence>
<dbReference type="EMBL" id="FWFX01000010">
    <property type="protein sequence ID" value="SLN59147.1"/>
    <property type="molecule type" value="Genomic_DNA"/>
</dbReference>
<keyword evidence="1" id="KW-0732">Signal</keyword>
<dbReference type="AlphaFoldDB" id="A0A1X6ZR13"/>
<name>A0A1X6ZR13_9RHOB</name>
<evidence type="ECO:0000313" key="2">
    <source>
        <dbReference type="EMBL" id="SLN59147.1"/>
    </source>
</evidence>
<protein>
    <recommendedName>
        <fullName evidence="4">Secreted protein</fullName>
    </recommendedName>
</protein>
<accession>A0A1X6ZR13</accession>
<dbReference type="RefSeq" id="WP_143534477.1">
    <property type="nucleotide sequence ID" value="NZ_FWFX01000010.1"/>
</dbReference>
<gene>
    <name evidence="2" type="ORF">ROA7450_03056</name>
</gene>
<evidence type="ECO:0000256" key="1">
    <source>
        <dbReference type="SAM" id="SignalP"/>
    </source>
</evidence>
<organism evidence="2 3">
    <name type="scientific">Roseovarius albus</name>
    <dbReference type="NCBI Taxonomy" id="1247867"/>
    <lineage>
        <taxon>Bacteria</taxon>
        <taxon>Pseudomonadati</taxon>
        <taxon>Pseudomonadota</taxon>
        <taxon>Alphaproteobacteria</taxon>
        <taxon>Rhodobacterales</taxon>
        <taxon>Roseobacteraceae</taxon>
        <taxon>Roseovarius</taxon>
    </lineage>
</organism>
<evidence type="ECO:0008006" key="4">
    <source>
        <dbReference type="Google" id="ProtNLM"/>
    </source>
</evidence>
<dbReference type="Proteomes" id="UP000193061">
    <property type="component" value="Unassembled WGS sequence"/>
</dbReference>